<dbReference type="Pfam" id="PF12697">
    <property type="entry name" value="Abhydrolase_6"/>
    <property type="match status" value="1"/>
</dbReference>
<dbReference type="PANTHER" id="PTHR43798">
    <property type="entry name" value="MONOACYLGLYCEROL LIPASE"/>
    <property type="match status" value="1"/>
</dbReference>
<dbReference type="Proteomes" id="UP000500806">
    <property type="component" value="Chromosome"/>
</dbReference>
<dbReference type="GO" id="GO:0016020">
    <property type="term" value="C:membrane"/>
    <property type="evidence" value="ECO:0007669"/>
    <property type="project" value="TreeGrafter"/>
</dbReference>
<dbReference type="Gene3D" id="3.40.50.1820">
    <property type="entry name" value="alpha/beta hydrolase"/>
    <property type="match status" value="1"/>
</dbReference>
<dbReference type="InterPro" id="IPR029058">
    <property type="entry name" value="AB_hydrolase_fold"/>
</dbReference>
<evidence type="ECO:0000259" key="1">
    <source>
        <dbReference type="Pfam" id="PF12697"/>
    </source>
</evidence>
<keyword evidence="3" id="KW-1185">Reference proteome</keyword>
<name>A0A6M9PTL0_9BURK</name>
<gene>
    <name evidence="2" type="ORF">DCO16_03480</name>
</gene>
<dbReference type="EMBL" id="CP028941">
    <property type="protein sequence ID" value="QKM62217.1"/>
    <property type="molecule type" value="Genomic_DNA"/>
</dbReference>
<dbReference type="InterPro" id="IPR050266">
    <property type="entry name" value="AB_hydrolase_sf"/>
</dbReference>
<dbReference type="PRINTS" id="PR00111">
    <property type="entry name" value="ABHYDROLASE"/>
</dbReference>
<evidence type="ECO:0000313" key="3">
    <source>
        <dbReference type="Proteomes" id="UP000500806"/>
    </source>
</evidence>
<organism evidence="2 3">
    <name type="scientific">Polynucleobacter antarcticus</name>
    <dbReference type="NCBI Taxonomy" id="1743162"/>
    <lineage>
        <taxon>Bacteria</taxon>
        <taxon>Pseudomonadati</taxon>
        <taxon>Pseudomonadota</taxon>
        <taxon>Betaproteobacteria</taxon>
        <taxon>Burkholderiales</taxon>
        <taxon>Burkholderiaceae</taxon>
        <taxon>Polynucleobacter</taxon>
    </lineage>
</organism>
<proteinExistence type="predicted"/>
<sequence>MNRIPNDWPNKSFSQEIHAGDLTWHVQIAGNSPQHLLLLHGTGSSAHTWGSLFTELAKNYTVIAPDLPGHGFTKNKGNKSLSLDDLADKLTELREALKMDYFDCIVGHSAGATLALSYTLKNKQAKTIVGINPSLLSLPNTYSRFIAPLINPIVTSSFFTAVLSDLLPHTKMIDSLIDSTKTKLSPEKRERYKTIFKNADHLNGSMSFMAGADIPGLLERCDQIKSDLTFIVSEDDGWIPVRPLCEAIQKYFSKAQVIEVTGGHMFHEGNEELALKLIHQALTKE</sequence>
<dbReference type="InterPro" id="IPR000073">
    <property type="entry name" value="AB_hydrolase_1"/>
</dbReference>
<reference evidence="2 3" key="1">
    <citation type="submission" date="2018-04" db="EMBL/GenBank/DDBJ databases">
        <title>Polynucleobacter sp. LimPoW16 genome.</title>
        <authorList>
            <person name="Hahn M.W."/>
        </authorList>
    </citation>
    <scope>NUCLEOTIDE SEQUENCE [LARGE SCALE GENOMIC DNA]</scope>
    <source>
        <strain evidence="2 3">LimPoW16</strain>
    </source>
</reference>
<accession>A0A6M9PTL0</accession>
<dbReference type="RefSeq" id="WP_173942362.1">
    <property type="nucleotide sequence ID" value="NZ_CBCSCD010000003.1"/>
</dbReference>
<feature type="domain" description="AB hydrolase-1" evidence="1">
    <location>
        <begin position="36"/>
        <end position="273"/>
    </location>
</feature>
<dbReference type="PANTHER" id="PTHR43798:SF33">
    <property type="entry name" value="HYDROLASE, PUTATIVE (AFU_ORTHOLOGUE AFUA_2G14860)-RELATED"/>
    <property type="match status" value="1"/>
</dbReference>
<evidence type="ECO:0000313" key="2">
    <source>
        <dbReference type="EMBL" id="QKM62217.1"/>
    </source>
</evidence>
<dbReference type="AlphaFoldDB" id="A0A6M9PTL0"/>
<dbReference type="SUPFAM" id="SSF53474">
    <property type="entry name" value="alpha/beta-Hydrolases"/>
    <property type="match status" value="1"/>
</dbReference>
<dbReference type="KEGG" id="pani:DCO16_03480"/>
<protein>
    <recommendedName>
        <fullName evidence="1">AB hydrolase-1 domain-containing protein</fullName>
    </recommendedName>
</protein>